<dbReference type="Proteomes" id="UP000030640">
    <property type="component" value="Unassembled WGS sequence"/>
</dbReference>
<proteinExistence type="predicted"/>
<sequence length="115" mass="13504">LSVESYIVLHSFKEEHINEIMNSVNNNLFSMAVLERRINLQQDAKKEMHSLKDYLSYYLGRLASLYSAIKDNLREYDHDSFINVHRKAFTLFKNELVIMEESQLNGCVLESSKLM</sequence>
<evidence type="ECO:0000313" key="2">
    <source>
        <dbReference type="Proteomes" id="UP000030640"/>
    </source>
</evidence>
<dbReference type="VEuPathDB" id="PlasmoDB:C922_05718"/>
<reference evidence="1 2" key="1">
    <citation type="submission" date="2013-02" db="EMBL/GenBank/DDBJ databases">
        <title>The Genome Sequence of Plasmodium inui San Antonio 1.</title>
        <authorList>
            <consortium name="The Broad Institute Genome Sequencing Platform"/>
            <consortium name="The Broad Institute Genome Sequencing Center for Infectious Disease"/>
            <person name="Neafsey D."/>
            <person name="Cheeseman I."/>
            <person name="Volkman S."/>
            <person name="Adams J."/>
            <person name="Walker B."/>
            <person name="Young S.K."/>
            <person name="Zeng Q."/>
            <person name="Gargeya S."/>
            <person name="Fitzgerald M."/>
            <person name="Haas B."/>
            <person name="Abouelleil A."/>
            <person name="Alvarado L."/>
            <person name="Arachchi H.M."/>
            <person name="Berlin A.M."/>
            <person name="Chapman S.B."/>
            <person name="Dewar J."/>
            <person name="Goldberg J."/>
            <person name="Griggs A."/>
            <person name="Gujja S."/>
            <person name="Hansen M."/>
            <person name="Howarth C."/>
            <person name="Imamovic A."/>
            <person name="Larimer J."/>
            <person name="McCowan C."/>
            <person name="Murphy C."/>
            <person name="Neiman D."/>
            <person name="Pearson M."/>
            <person name="Priest M."/>
            <person name="Roberts A."/>
            <person name="Saif S."/>
            <person name="Shea T."/>
            <person name="Sisk P."/>
            <person name="Sykes S."/>
            <person name="Wortman J."/>
            <person name="Nusbaum C."/>
            <person name="Birren B."/>
        </authorList>
    </citation>
    <scope>NUCLEOTIDE SEQUENCE [LARGE SCALE GENOMIC DNA]</scope>
    <source>
        <strain evidence="1 2">San Antonio 1</strain>
    </source>
</reference>
<feature type="non-terminal residue" evidence="1">
    <location>
        <position position="115"/>
    </location>
</feature>
<name>W7AF43_9APIC</name>
<evidence type="ECO:0000313" key="1">
    <source>
        <dbReference type="EMBL" id="EUD63901.1"/>
    </source>
</evidence>
<accession>W7AF43</accession>
<gene>
    <name evidence="1" type="ORF">C922_05718</name>
</gene>
<organism evidence="1 2">
    <name type="scientific">Plasmodium inui San Antonio 1</name>
    <dbReference type="NCBI Taxonomy" id="1237626"/>
    <lineage>
        <taxon>Eukaryota</taxon>
        <taxon>Sar</taxon>
        <taxon>Alveolata</taxon>
        <taxon>Apicomplexa</taxon>
        <taxon>Aconoidasida</taxon>
        <taxon>Haemosporida</taxon>
        <taxon>Plasmodiidae</taxon>
        <taxon>Plasmodium</taxon>
        <taxon>Plasmodium (Plasmodium)</taxon>
    </lineage>
</organism>
<dbReference type="RefSeq" id="XP_008819511.1">
    <property type="nucleotide sequence ID" value="XM_008821289.1"/>
</dbReference>
<dbReference type="GeneID" id="20040992"/>
<dbReference type="OrthoDB" id="384217at2759"/>
<feature type="non-terminal residue" evidence="1">
    <location>
        <position position="1"/>
    </location>
</feature>
<keyword evidence="2" id="KW-1185">Reference proteome</keyword>
<evidence type="ECO:0008006" key="3">
    <source>
        <dbReference type="Google" id="ProtNLM"/>
    </source>
</evidence>
<dbReference type="AlphaFoldDB" id="W7AF43"/>
<dbReference type="EMBL" id="KI965608">
    <property type="protein sequence ID" value="EUD63901.1"/>
    <property type="molecule type" value="Genomic_DNA"/>
</dbReference>
<protein>
    <recommendedName>
        <fullName evidence="3">Plasmodium RESA N-terminal domain-containing protein</fullName>
    </recommendedName>
</protein>